<keyword evidence="6 7" id="KW-0472">Membrane</keyword>
<feature type="transmembrane region" description="Helical" evidence="7">
    <location>
        <begin position="139"/>
        <end position="159"/>
    </location>
</feature>
<protein>
    <submittedName>
        <fullName evidence="11">Multiple sugar transport system permease protein/putative aldouronate transport system permease protein</fullName>
    </submittedName>
</protein>
<keyword evidence="13" id="KW-1185">Reference proteome</keyword>
<evidence type="ECO:0000313" key="11">
    <source>
        <dbReference type="EMBL" id="SFH42340.1"/>
    </source>
</evidence>
<dbReference type="EMBL" id="FOOI01000017">
    <property type="protein sequence ID" value="SFH42340.1"/>
    <property type="molecule type" value="Genomic_DNA"/>
</dbReference>
<dbReference type="Proteomes" id="UP000199052">
    <property type="component" value="Unassembled WGS sequence"/>
</dbReference>
<dbReference type="RefSeq" id="WP_092888020.1">
    <property type="nucleotide sequence ID" value="NZ_FOOI01000017.1"/>
</dbReference>
<evidence type="ECO:0000259" key="9">
    <source>
        <dbReference type="PROSITE" id="PS50928"/>
    </source>
</evidence>
<evidence type="ECO:0000256" key="3">
    <source>
        <dbReference type="ARBA" id="ARBA00022475"/>
    </source>
</evidence>
<dbReference type="Pfam" id="PF00528">
    <property type="entry name" value="BPD_transp_1"/>
    <property type="match status" value="1"/>
</dbReference>
<evidence type="ECO:0000256" key="8">
    <source>
        <dbReference type="SAM" id="MobiDB-lite"/>
    </source>
</evidence>
<feature type="domain" description="ABC transmembrane type-1" evidence="9">
    <location>
        <begin position="104"/>
        <end position="304"/>
    </location>
</feature>
<dbReference type="STRING" id="504797.SAMN05421678_117117"/>
<accession>A0A1I2ZXD5</accession>
<reference evidence="10 13" key="2">
    <citation type="submission" date="2020-07" db="EMBL/GenBank/DDBJ databases">
        <title>Sequencing the genomes of 1000 actinobacteria strains.</title>
        <authorList>
            <person name="Klenk H.-P."/>
        </authorList>
    </citation>
    <scope>NUCLEOTIDE SEQUENCE [LARGE SCALE GENOMIC DNA]</scope>
    <source>
        <strain evidence="10 13">DSM 45117</strain>
    </source>
</reference>
<keyword evidence="4 7" id="KW-0812">Transmembrane</keyword>
<gene>
    <name evidence="10" type="ORF">FHR37_003068</name>
    <name evidence="11" type="ORF">SAMN05421678_117117</name>
</gene>
<evidence type="ECO:0000256" key="2">
    <source>
        <dbReference type="ARBA" id="ARBA00022448"/>
    </source>
</evidence>
<dbReference type="PANTHER" id="PTHR43744">
    <property type="entry name" value="ABC TRANSPORTER PERMEASE PROTEIN MG189-RELATED-RELATED"/>
    <property type="match status" value="1"/>
</dbReference>
<dbReference type="Proteomes" id="UP000533017">
    <property type="component" value="Unassembled WGS sequence"/>
</dbReference>
<evidence type="ECO:0000313" key="10">
    <source>
        <dbReference type="EMBL" id="NYH84217.1"/>
    </source>
</evidence>
<evidence type="ECO:0000256" key="5">
    <source>
        <dbReference type="ARBA" id="ARBA00022989"/>
    </source>
</evidence>
<dbReference type="Gene3D" id="1.10.3720.10">
    <property type="entry name" value="MetI-like"/>
    <property type="match status" value="1"/>
</dbReference>
<organism evidence="11 12">
    <name type="scientific">Actinopolymorpha cephalotaxi</name>
    <dbReference type="NCBI Taxonomy" id="504797"/>
    <lineage>
        <taxon>Bacteria</taxon>
        <taxon>Bacillati</taxon>
        <taxon>Actinomycetota</taxon>
        <taxon>Actinomycetes</taxon>
        <taxon>Propionibacteriales</taxon>
        <taxon>Actinopolymorphaceae</taxon>
        <taxon>Actinopolymorpha</taxon>
    </lineage>
</organism>
<keyword evidence="3" id="KW-1003">Cell membrane</keyword>
<feature type="transmembrane region" description="Helical" evidence="7">
    <location>
        <begin position="224"/>
        <end position="247"/>
    </location>
</feature>
<sequence>MASNRVVTRAAGRRDLSRPGSSGRKRRSGPPGLTPPGPTARASKGVFLFVCCSVIIIPLISVIATSLADEKQINASGGFVLWPSHPTLQAYTTVFENPVVLHSAFVSICITLVGTTLSLACTSLLAYSLSRPGTLAHKPVLLMVLFTLLFSPGIIPSYLMVKELGLLNSYWALLLPVMLDGFNVIVMRAFFLELPQEILDAARVDGAGELQTFWRIVLPLSKPVLAVVGLFSAVGYWNNFFTALLYISDTTKWPLQLVLNTYVVKQNSLNLKFIPGHAPPPPESIQMAILVIAIVPILVAYPFIQRHFKKGVLVGSVKG</sequence>
<feature type="region of interest" description="Disordered" evidence="8">
    <location>
        <begin position="1"/>
        <end position="38"/>
    </location>
</feature>
<keyword evidence="2 7" id="KW-0813">Transport</keyword>
<reference evidence="11 12" key="1">
    <citation type="submission" date="2016-10" db="EMBL/GenBank/DDBJ databases">
        <authorList>
            <person name="de Groot N.N."/>
        </authorList>
    </citation>
    <scope>NUCLEOTIDE SEQUENCE [LARGE SCALE GENOMIC DNA]</scope>
    <source>
        <strain evidence="11 12">CPCC 202808</strain>
    </source>
</reference>
<dbReference type="InterPro" id="IPR000515">
    <property type="entry name" value="MetI-like"/>
</dbReference>
<evidence type="ECO:0000256" key="7">
    <source>
        <dbReference type="RuleBase" id="RU363032"/>
    </source>
</evidence>
<feature type="transmembrane region" description="Helical" evidence="7">
    <location>
        <begin position="285"/>
        <end position="304"/>
    </location>
</feature>
<comment type="subcellular location">
    <subcellularLocation>
        <location evidence="1 7">Cell membrane</location>
        <topology evidence="1 7">Multi-pass membrane protein</topology>
    </subcellularLocation>
</comment>
<evidence type="ECO:0000256" key="6">
    <source>
        <dbReference type="ARBA" id="ARBA00023136"/>
    </source>
</evidence>
<dbReference type="CDD" id="cd06261">
    <property type="entry name" value="TM_PBP2"/>
    <property type="match status" value="1"/>
</dbReference>
<dbReference type="EMBL" id="JACBZA010000001">
    <property type="protein sequence ID" value="NYH84217.1"/>
    <property type="molecule type" value="Genomic_DNA"/>
</dbReference>
<keyword evidence="11" id="KW-0762">Sugar transport</keyword>
<dbReference type="InterPro" id="IPR035906">
    <property type="entry name" value="MetI-like_sf"/>
</dbReference>
<feature type="transmembrane region" description="Helical" evidence="7">
    <location>
        <begin position="104"/>
        <end position="127"/>
    </location>
</feature>
<proteinExistence type="inferred from homology"/>
<dbReference type="GO" id="GO:0005886">
    <property type="term" value="C:plasma membrane"/>
    <property type="evidence" value="ECO:0007669"/>
    <property type="project" value="UniProtKB-SubCell"/>
</dbReference>
<evidence type="ECO:0000313" key="12">
    <source>
        <dbReference type="Proteomes" id="UP000199052"/>
    </source>
</evidence>
<name>A0A1I2ZXD5_9ACTN</name>
<evidence type="ECO:0000256" key="1">
    <source>
        <dbReference type="ARBA" id="ARBA00004651"/>
    </source>
</evidence>
<dbReference type="AlphaFoldDB" id="A0A1I2ZXD5"/>
<dbReference type="SUPFAM" id="SSF161098">
    <property type="entry name" value="MetI-like"/>
    <property type="match status" value="1"/>
</dbReference>
<dbReference type="OrthoDB" id="9810086at2"/>
<feature type="transmembrane region" description="Helical" evidence="7">
    <location>
        <begin position="46"/>
        <end position="68"/>
    </location>
</feature>
<evidence type="ECO:0000313" key="13">
    <source>
        <dbReference type="Proteomes" id="UP000533017"/>
    </source>
</evidence>
<dbReference type="GO" id="GO:0055085">
    <property type="term" value="P:transmembrane transport"/>
    <property type="evidence" value="ECO:0007669"/>
    <property type="project" value="InterPro"/>
</dbReference>
<evidence type="ECO:0000256" key="4">
    <source>
        <dbReference type="ARBA" id="ARBA00022692"/>
    </source>
</evidence>
<feature type="transmembrane region" description="Helical" evidence="7">
    <location>
        <begin position="171"/>
        <end position="191"/>
    </location>
</feature>
<comment type="similarity">
    <text evidence="7">Belongs to the binding-protein-dependent transport system permease family.</text>
</comment>
<dbReference type="PANTHER" id="PTHR43744:SF9">
    <property type="entry name" value="POLYGALACTURONAN_RHAMNOGALACTURONAN TRANSPORT SYSTEM PERMEASE PROTEIN YTCP"/>
    <property type="match status" value="1"/>
</dbReference>
<keyword evidence="5 7" id="KW-1133">Transmembrane helix</keyword>
<dbReference type="PROSITE" id="PS50928">
    <property type="entry name" value="ABC_TM1"/>
    <property type="match status" value="1"/>
</dbReference>